<dbReference type="Pfam" id="PF00440">
    <property type="entry name" value="TetR_N"/>
    <property type="match status" value="1"/>
</dbReference>
<dbReference type="GO" id="GO:0003700">
    <property type="term" value="F:DNA-binding transcription factor activity"/>
    <property type="evidence" value="ECO:0007669"/>
    <property type="project" value="TreeGrafter"/>
</dbReference>
<dbReference type="PROSITE" id="PS50977">
    <property type="entry name" value="HTH_TETR_2"/>
    <property type="match status" value="1"/>
</dbReference>
<evidence type="ECO:0000259" key="5">
    <source>
        <dbReference type="PROSITE" id="PS50977"/>
    </source>
</evidence>
<evidence type="ECO:0000313" key="7">
    <source>
        <dbReference type="Proteomes" id="UP000283128"/>
    </source>
</evidence>
<name>A0A3S2VBB0_9ACTN</name>
<evidence type="ECO:0000256" key="2">
    <source>
        <dbReference type="ARBA" id="ARBA00023125"/>
    </source>
</evidence>
<sequence length="206" mass="21716">MSPRGIAIPDVRERLFDAAERILAREGPSGLTSRAVTTEAGCAKGMLHKHFEGLDELVAELVLARFARTARLAEDLPARAGESTVAANLTEIGHALLTSLNPTTAGLAASTPAASLRIREALKAGAPGFDAIQHSITTYLDAEINTGRLPPTTDTTTTALALVGTVHHLLMTTWEPPTQDPRAQTKNLVKTLLATPTPTTPTTPTT</sequence>
<dbReference type="OrthoDB" id="5068503at2"/>
<proteinExistence type="predicted"/>
<dbReference type="Proteomes" id="UP000283128">
    <property type="component" value="Unassembled WGS sequence"/>
</dbReference>
<reference evidence="6 7" key="1">
    <citation type="submission" date="2019-01" db="EMBL/GenBank/DDBJ databases">
        <title>Genome sequences of Streptomyces and Rhizobium isolates collected from root and soil.</title>
        <authorList>
            <person name="Chhettri S."/>
            <person name="Sevigny J.L."/>
            <person name="Sen A."/>
            <person name="Ennis N."/>
            <person name="Tisa L."/>
        </authorList>
    </citation>
    <scope>NUCLEOTIDE SEQUENCE [LARGE SCALE GENOMIC DNA]</scope>
    <source>
        <strain evidence="6 7">San01</strain>
    </source>
</reference>
<feature type="domain" description="HTH tetR-type" evidence="5">
    <location>
        <begin position="9"/>
        <end position="69"/>
    </location>
</feature>
<organism evidence="6 7">
    <name type="scientific">Streptomyces antnestii</name>
    <dbReference type="NCBI Taxonomy" id="2494256"/>
    <lineage>
        <taxon>Bacteria</taxon>
        <taxon>Bacillati</taxon>
        <taxon>Actinomycetota</taxon>
        <taxon>Actinomycetes</taxon>
        <taxon>Kitasatosporales</taxon>
        <taxon>Streptomycetaceae</taxon>
        <taxon>Streptomyces</taxon>
    </lineage>
</organism>
<dbReference type="SUPFAM" id="SSF48498">
    <property type="entry name" value="Tetracyclin repressor-like, C-terminal domain"/>
    <property type="match status" value="1"/>
</dbReference>
<dbReference type="RefSeq" id="WP_127830978.1">
    <property type="nucleotide sequence ID" value="NZ_RZYA01000015.1"/>
</dbReference>
<keyword evidence="3" id="KW-0804">Transcription</keyword>
<dbReference type="InterPro" id="IPR009057">
    <property type="entry name" value="Homeodomain-like_sf"/>
</dbReference>
<evidence type="ECO:0000256" key="1">
    <source>
        <dbReference type="ARBA" id="ARBA00023015"/>
    </source>
</evidence>
<dbReference type="AlphaFoldDB" id="A0A3S2VBB0"/>
<protein>
    <submittedName>
        <fullName evidence="6">TetR/AcrR family transcriptional regulator</fullName>
    </submittedName>
</protein>
<dbReference type="InterPro" id="IPR050109">
    <property type="entry name" value="HTH-type_TetR-like_transc_reg"/>
</dbReference>
<keyword evidence="7" id="KW-1185">Reference proteome</keyword>
<accession>A0A3S2VBB0</accession>
<dbReference type="Gene3D" id="1.10.357.10">
    <property type="entry name" value="Tetracycline Repressor, domain 2"/>
    <property type="match status" value="1"/>
</dbReference>
<dbReference type="EMBL" id="RZYA01000015">
    <property type="protein sequence ID" value="RVU20368.1"/>
    <property type="molecule type" value="Genomic_DNA"/>
</dbReference>
<dbReference type="InterPro" id="IPR036271">
    <property type="entry name" value="Tet_transcr_reg_TetR-rel_C_sf"/>
</dbReference>
<dbReference type="GO" id="GO:0000976">
    <property type="term" value="F:transcription cis-regulatory region binding"/>
    <property type="evidence" value="ECO:0007669"/>
    <property type="project" value="TreeGrafter"/>
</dbReference>
<keyword evidence="2 4" id="KW-0238">DNA-binding</keyword>
<gene>
    <name evidence="6" type="ORF">EOT10_27175</name>
</gene>
<dbReference type="SUPFAM" id="SSF46689">
    <property type="entry name" value="Homeodomain-like"/>
    <property type="match status" value="1"/>
</dbReference>
<evidence type="ECO:0000256" key="4">
    <source>
        <dbReference type="PROSITE-ProRule" id="PRU00335"/>
    </source>
</evidence>
<feature type="DNA-binding region" description="H-T-H motif" evidence="4">
    <location>
        <begin position="32"/>
        <end position="51"/>
    </location>
</feature>
<dbReference type="InterPro" id="IPR001647">
    <property type="entry name" value="HTH_TetR"/>
</dbReference>
<comment type="caution">
    <text evidence="6">The sequence shown here is derived from an EMBL/GenBank/DDBJ whole genome shotgun (WGS) entry which is preliminary data.</text>
</comment>
<dbReference type="PANTHER" id="PTHR30055:SF238">
    <property type="entry name" value="MYCOFACTOCIN BIOSYNTHESIS TRANSCRIPTIONAL REGULATOR MFTR-RELATED"/>
    <property type="match status" value="1"/>
</dbReference>
<keyword evidence="1" id="KW-0805">Transcription regulation</keyword>
<dbReference type="PANTHER" id="PTHR30055">
    <property type="entry name" value="HTH-TYPE TRANSCRIPTIONAL REGULATOR RUTR"/>
    <property type="match status" value="1"/>
</dbReference>
<evidence type="ECO:0000256" key="3">
    <source>
        <dbReference type="ARBA" id="ARBA00023163"/>
    </source>
</evidence>
<evidence type="ECO:0000313" key="6">
    <source>
        <dbReference type="EMBL" id="RVU20368.1"/>
    </source>
</evidence>